<evidence type="ECO:0000313" key="4">
    <source>
        <dbReference type="Proteomes" id="UP000325780"/>
    </source>
</evidence>
<name>A0A5N6TMQ2_ASPAV</name>
<dbReference type="Proteomes" id="UP000325780">
    <property type="component" value="Unassembled WGS sequence"/>
</dbReference>
<evidence type="ECO:0000313" key="3">
    <source>
        <dbReference type="EMBL" id="KAE8147580.1"/>
    </source>
</evidence>
<feature type="compositionally biased region" description="Basic and acidic residues" evidence="1">
    <location>
        <begin position="95"/>
        <end position="108"/>
    </location>
</feature>
<feature type="compositionally biased region" description="Basic and acidic residues" evidence="1">
    <location>
        <begin position="141"/>
        <end position="157"/>
    </location>
</feature>
<evidence type="ECO:0000259" key="2">
    <source>
        <dbReference type="Pfam" id="PF12572"/>
    </source>
</evidence>
<feature type="domain" description="DUF3752" evidence="2">
    <location>
        <begin position="111"/>
        <end position="261"/>
    </location>
</feature>
<sequence>MDKMEKRKLEQPETGCCTDNLDTVGKRQKLVGPTLPSSTTIDKHNLATTGEDESSDDSDEDDDFGPSLPPPGSAIPEVDKGSRQYTDPMLSVDKNLAHENENHRDKWMLHPPESGTLGSRIDPTKLRNRKFQTGASATDLSSREIDRSWTETPEQKMKRLQDEVMGISAINPGINRANRASGVSQAVQKEVQRYNGTQREDSTTKAAGIHPRAMASGNNDTDDPSSRAFDREKDMALSSRISNLQRRQMLDKASDYSSRFEKGRFL</sequence>
<feature type="compositionally biased region" description="Polar residues" evidence="1">
    <location>
        <begin position="131"/>
        <end position="140"/>
    </location>
</feature>
<dbReference type="Pfam" id="PF12572">
    <property type="entry name" value="DUF3752"/>
    <property type="match status" value="1"/>
</dbReference>
<feature type="compositionally biased region" description="Acidic residues" evidence="1">
    <location>
        <begin position="50"/>
        <end position="64"/>
    </location>
</feature>
<dbReference type="AlphaFoldDB" id="A0A5N6TMQ2"/>
<proteinExistence type="predicted"/>
<gene>
    <name evidence="3" type="ORF">BDV25DRAFT_160146</name>
</gene>
<feature type="compositionally biased region" description="Basic and acidic residues" evidence="1">
    <location>
        <begin position="1"/>
        <end position="11"/>
    </location>
</feature>
<evidence type="ECO:0000256" key="1">
    <source>
        <dbReference type="SAM" id="MobiDB-lite"/>
    </source>
</evidence>
<dbReference type="PANTHER" id="PTHR46370">
    <property type="entry name" value="GPALPP MOTIFS-CONTAINING PROTEIN 1"/>
    <property type="match status" value="1"/>
</dbReference>
<dbReference type="OrthoDB" id="73491at2759"/>
<dbReference type="EMBL" id="ML742201">
    <property type="protein sequence ID" value="KAE8147580.1"/>
    <property type="molecule type" value="Genomic_DNA"/>
</dbReference>
<feature type="region of interest" description="Disordered" evidence="1">
    <location>
        <begin position="193"/>
        <end position="266"/>
    </location>
</feature>
<organism evidence="3 4">
    <name type="scientific">Aspergillus avenaceus</name>
    <dbReference type="NCBI Taxonomy" id="36643"/>
    <lineage>
        <taxon>Eukaryota</taxon>
        <taxon>Fungi</taxon>
        <taxon>Dikarya</taxon>
        <taxon>Ascomycota</taxon>
        <taxon>Pezizomycotina</taxon>
        <taxon>Eurotiomycetes</taxon>
        <taxon>Eurotiomycetidae</taxon>
        <taxon>Eurotiales</taxon>
        <taxon>Aspergillaceae</taxon>
        <taxon>Aspergillus</taxon>
        <taxon>Aspergillus subgen. Circumdati</taxon>
    </lineage>
</organism>
<dbReference type="InterPro" id="IPR046331">
    <property type="entry name" value="GPAM1-like"/>
</dbReference>
<feature type="compositionally biased region" description="Basic and acidic residues" evidence="1">
    <location>
        <begin position="248"/>
        <end position="266"/>
    </location>
</feature>
<feature type="compositionally biased region" description="Basic and acidic residues" evidence="1">
    <location>
        <begin position="224"/>
        <end position="235"/>
    </location>
</feature>
<accession>A0A5N6TMQ2</accession>
<keyword evidence="4" id="KW-1185">Reference proteome</keyword>
<dbReference type="PANTHER" id="PTHR46370:SF1">
    <property type="entry name" value="GPALPP MOTIFS-CONTAINING PROTEIN 1"/>
    <property type="match status" value="1"/>
</dbReference>
<protein>
    <recommendedName>
        <fullName evidence="2">DUF3752 domain-containing protein</fullName>
    </recommendedName>
</protein>
<dbReference type="InterPro" id="IPR022226">
    <property type="entry name" value="DUF3752"/>
</dbReference>
<feature type="region of interest" description="Disordered" evidence="1">
    <location>
        <begin position="1"/>
        <end position="157"/>
    </location>
</feature>
<reference evidence="3 4" key="1">
    <citation type="submission" date="2019-04" db="EMBL/GenBank/DDBJ databases">
        <title>Friends and foes A comparative genomics study of 23 Aspergillus species from section Flavi.</title>
        <authorList>
            <consortium name="DOE Joint Genome Institute"/>
            <person name="Kjaerbolling I."/>
            <person name="Vesth T."/>
            <person name="Frisvad J.C."/>
            <person name="Nybo J.L."/>
            <person name="Theobald S."/>
            <person name="Kildgaard S."/>
            <person name="Isbrandt T."/>
            <person name="Kuo A."/>
            <person name="Sato A."/>
            <person name="Lyhne E.K."/>
            <person name="Kogle M.E."/>
            <person name="Wiebenga A."/>
            <person name="Kun R.S."/>
            <person name="Lubbers R.J."/>
            <person name="Makela M.R."/>
            <person name="Barry K."/>
            <person name="Chovatia M."/>
            <person name="Clum A."/>
            <person name="Daum C."/>
            <person name="Haridas S."/>
            <person name="He G."/>
            <person name="LaButti K."/>
            <person name="Lipzen A."/>
            <person name="Mondo S."/>
            <person name="Riley R."/>
            <person name="Salamov A."/>
            <person name="Simmons B.A."/>
            <person name="Magnuson J.K."/>
            <person name="Henrissat B."/>
            <person name="Mortensen U.H."/>
            <person name="Larsen T.O."/>
            <person name="Devries R.P."/>
            <person name="Grigoriev I.V."/>
            <person name="Machida M."/>
            <person name="Baker S.E."/>
            <person name="Andersen M.R."/>
        </authorList>
    </citation>
    <scope>NUCLEOTIDE SEQUENCE [LARGE SCALE GENOMIC DNA]</scope>
    <source>
        <strain evidence="3 4">IBT 18842</strain>
    </source>
</reference>